<dbReference type="AlphaFoldDB" id="A0A1D8AWN6"/>
<dbReference type="GO" id="GO:0106312">
    <property type="term" value="F:methylenetetrahydrofolate reductase (NADH) activity"/>
    <property type="evidence" value="ECO:0007669"/>
    <property type="project" value="UniProtKB-EC"/>
</dbReference>
<dbReference type="NCBIfam" id="TIGR00676">
    <property type="entry name" value="fadh2"/>
    <property type="match status" value="1"/>
</dbReference>
<evidence type="ECO:0000256" key="8">
    <source>
        <dbReference type="ARBA" id="ARBA00023027"/>
    </source>
</evidence>
<dbReference type="GO" id="GO:0035999">
    <property type="term" value="P:tetrahydrofolate interconversion"/>
    <property type="evidence" value="ECO:0007669"/>
    <property type="project" value="UniProtKB-UniPathway"/>
</dbReference>
<dbReference type="CDD" id="cd00537">
    <property type="entry name" value="MTHFR"/>
    <property type="match status" value="1"/>
</dbReference>
<reference evidence="13 14" key="1">
    <citation type="submission" date="2016-06" db="EMBL/GenBank/DDBJ databases">
        <title>Three novel species with peptidoglycan cell walls form the new genus Lacunisphaera gen. nov. in the family Opitutaceae of the verrucomicrobial subdivision 4.</title>
        <authorList>
            <person name="Rast P."/>
            <person name="Gloeckner I."/>
            <person name="Jogler M."/>
            <person name="Boedeker C."/>
            <person name="Jeske O."/>
            <person name="Wiegand S."/>
            <person name="Reinhardt R."/>
            <person name="Schumann P."/>
            <person name="Rohde M."/>
            <person name="Spring S."/>
            <person name="Gloeckner F.O."/>
            <person name="Jogler C."/>
        </authorList>
    </citation>
    <scope>NUCLEOTIDE SEQUENCE [LARGE SCALE GENOMIC DNA]</scope>
    <source>
        <strain evidence="13 14">IG16b</strain>
    </source>
</reference>
<keyword evidence="14" id="KW-1185">Reference proteome</keyword>
<dbReference type="GO" id="GO:0005829">
    <property type="term" value="C:cytosol"/>
    <property type="evidence" value="ECO:0007669"/>
    <property type="project" value="InterPro"/>
</dbReference>
<comment type="similarity">
    <text evidence="3 12">Belongs to the methylenetetrahydrofolate reductase family.</text>
</comment>
<dbReference type="KEGG" id="obg:Verru16b_02362"/>
<sequence length="292" mass="32074">MLPDTSISTLFSLQRPLRSLEFFPPKDEAGVIALRETALTLKRIAPDFVSVTYGAGGSTRERTAQVSRLLREEIGFTVMPHLTCVGHTRDELHAVADQLHAGGYRNIMTLRGDPPKGQTEFVPYQDGLRYGSDLVALLMARHPDFCLGVGGYPEKHPEAPSLEVDLDNLKHKVDAGAAFITTQLFFDNAVYYRFVDRCRARGITIPIVPGIMPVLSLKQIKRFTEMCGATLPATLIKRLEAAHEVPEILESVGNEWAVSQIRDLLAHGAPGYHLYIMNRAKSALALAAGLAA</sequence>
<dbReference type="PANTHER" id="PTHR45754">
    <property type="entry name" value="METHYLENETETRAHYDROFOLATE REDUCTASE"/>
    <property type="match status" value="1"/>
</dbReference>
<dbReference type="GO" id="GO:0071949">
    <property type="term" value="F:FAD binding"/>
    <property type="evidence" value="ECO:0007669"/>
    <property type="project" value="TreeGrafter"/>
</dbReference>
<protein>
    <recommendedName>
        <fullName evidence="12">Methylenetetrahydrofolate reductase</fullName>
        <ecNumber evidence="12">1.5.1.54</ecNumber>
    </recommendedName>
</protein>
<evidence type="ECO:0000256" key="12">
    <source>
        <dbReference type="RuleBase" id="RU003862"/>
    </source>
</evidence>
<dbReference type="OrthoDB" id="9812555at2"/>
<keyword evidence="8" id="KW-0520">NAD</keyword>
<keyword evidence="5 12" id="KW-0285">Flavoprotein</keyword>
<dbReference type="UniPathway" id="UPA00193"/>
<keyword evidence="7 12" id="KW-0560">Oxidoreductase</keyword>
<dbReference type="SUPFAM" id="SSF51730">
    <property type="entry name" value="FAD-linked oxidoreductase"/>
    <property type="match status" value="1"/>
</dbReference>
<gene>
    <name evidence="13" type="primary">metF</name>
    <name evidence="13" type="ORF">Verru16b_02362</name>
</gene>
<evidence type="ECO:0000256" key="2">
    <source>
        <dbReference type="ARBA" id="ARBA00004777"/>
    </source>
</evidence>
<dbReference type="Proteomes" id="UP000095228">
    <property type="component" value="Chromosome"/>
</dbReference>
<comment type="pathway">
    <text evidence="10">Amino-acid biosynthesis; L-methionine biosynthesis via de novo pathway.</text>
</comment>
<proteinExistence type="inferred from homology"/>
<name>A0A1D8AWN6_9BACT</name>
<dbReference type="PANTHER" id="PTHR45754:SF3">
    <property type="entry name" value="METHYLENETETRAHYDROFOLATE REDUCTASE (NADPH)"/>
    <property type="match status" value="1"/>
</dbReference>
<evidence type="ECO:0000256" key="4">
    <source>
        <dbReference type="ARBA" id="ARBA00022605"/>
    </source>
</evidence>
<comment type="catalytic activity">
    <reaction evidence="11">
        <text>(6S)-5-methyl-5,6,7,8-tetrahydrofolate + NAD(+) = (6R)-5,10-methylene-5,6,7,8-tetrahydrofolate + NADH + H(+)</text>
        <dbReference type="Rhea" id="RHEA:19821"/>
        <dbReference type="ChEBI" id="CHEBI:15378"/>
        <dbReference type="ChEBI" id="CHEBI:15636"/>
        <dbReference type="ChEBI" id="CHEBI:18608"/>
        <dbReference type="ChEBI" id="CHEBI:57540"/>
        <dbReference type="ChEBI" id="CHEBI:57945"/>
        <dbReference type="EC" id="1.5.1.54"/>
    </reaction>
    <physiologicalReaction direction="right-to-left" evidence="11">
        <dbReference type="Rhea" id="RHEA:19823"/>
    </physiologicalReaction>
</comment>
<dbReference type="GO" id="GO:0009086">
    <property type="term" value="P:methionine biosynthetic process"/>
    <property type="evidence" value="ECO:0007669"/>
    <property type="project" value="UniProtKB-KW"/>
</dbReference>
<evidence type="ECO:0000256" key="5">
    <source>
        <dbReference type="ARBA" id="ARBA00022630"/>
    </source>
</evidence>
<dbReference type="EMBL" id="CP016094">
    <property type="protein sequence ID" value="AOS45283.1"/>
    <property type="molecule type" value="Genomic_DNA"/>
</dbReference>
<comment type="cofactor">
    <cofactor evidence="1 12">
        <name>FAD</name>
        <dbReference type="ChEBI" id="CHEBI:57692"/>
    </cofactor>
</comment>
<evidence type="ECO:0000256" key="9">
    <source>
        <dbReference type="ARBA" id="ARBA00023167"/>
    </source>
</evidence>
<evidence type="ECO:0000256" key="10">
    <source>
        <dbReference type="ARBA" id="ARBA00034478"/>
    </source>
</evidence>
<dbReference type="InterPro" id="IPR029041">
    <property type="entry name" value="FAD-linked_oxidoreductase-like"/>
</dbReference>
<accession>A0A1D8AWN6</accession>
<evidence type="ECO:0000256" key="11">
    <source>
        <dbReference type="ARBA" id="ARBA00048628"/>
    </source>
</evidence>
<evidence type="ECO:0000256" key="7">
    <source>
        <dbReference type="ARBA" id="ARBA00023002"/>
    </source>
</evidence>
<dbReference type="Pfam" id="PF02219">
    <property type="entry name" value="MTHFR"/>
    <property type="match status" value="1"/>
</dbReference>
<comment type="pathway">
    <text evidence="2 12">One-carbon metabolism; tetrahydrofolate interconversion.</text>
</comment>
<evidence type="ECO:0000256" key="6">
    <source>
        <dbReference type="ARBA" id="ARBA00022827"/>
    </source>
</evidence>
<keyword evidence="4" id="KW-0028">Amino-acid biosynthesis</keyword>
<dbReference type="InterPro" id="IPR003171">
    <property type="entry name" value="Mehydrof_redctse-like"/>
</dbReference>
<dbReference type="RefSeq" id="WP_069962450.1">
    <property type="nucleotide sequence ID" value="NZ_CP016094.1"/>
</dbReference>
<evidence type="ECO:0000256" key="3">
    <source>
        <dbReference type="ARBA" id="ARBA00006743"/>
    </source>
</evidence>
<dbReference type="PATRIC" id="fig|1838286.3.peg.2373"/>
<dbReference type="STRING" id="1838286.Verru16b_02362"/>
<evidence type="ECO:0000256" key="1">
    <source>
        <dbReference type="ARBA" id="ARBA00001974"/>
    </source>
</evidence>
<evidence type="ECO:0000313" key="14">
    <source>
        <dbReference type="Proteomes" id="UP000095228"/>
    </source>
</evidence>
<organism evidence="13 14">
    <name type="scientific">Lacunisphaera limnophila</name>
    <dbReference type="NCBI Taxonomy" id="1838286"/>
    <lineage>
        <taxon>Bacteria</taxon>
        <taxon>Pseudomonadati</taxon>
        <taxon>Verrucomicrobiota</taxon>
        <taxon>Opitutia</taxon>
        <taxon>Opitutales</taxon>
        <taxon>Opitutaceae</taxon>
        <taxon>Lacunisphaera</taxon>
    </lineage>
</organism>
<dbReference type="EC" id="1.5.1.54" evidence="12"/>
<evidence type="ECO:0000313" key="13">
    <source>
        <dbReference type="EMBL" id="AOS45283.1"/>
    </source>
</evidence>
<dbReference type="InterPro" id="IPR004620">
    <property type="entry name" value="MTHF_reductase_bac"/>
</dbReference>
<keyword evidence="6 12" id="KW-0274">FAD</keyword>
<keyword evidence="9" id="KW-0486">Methionine biosynthesis</keyword>
<dbReference type="Gene3D" id="3.20.20.220">
    <property type="match status" value="1"/>
</dbReference>